<reference evidence="2" key="1">
    <citation type="submission" date="2007-04" db="EMBL/GenBank/DDBJ databases">
        <authorList>
            <consortium name="The Broad Institute Genome Sequencing Platform"/>
            <person name="Birren B."/>
            <person name="Lander E."/>
            <person name="Galagan J."/>
            <person name="Nusbaum C."/>
            <person name="Devon K."/>
            <person name="Ma L.-J."/>
            <person name="Jaffe D."/>
            <person name="Butler J."/>
            <person name="Alvarez P."/>
            <person name="Gnerre S."/>
            <person name="Grabherr M."/>
            <person name="Kleber M."/>
            <person name="Mauceli E."/>
            <person name="Brockman W."/>
            <person name="MacCallum I.A."/>
            <person name="Young S."/>
            <person name="LaButti K."/>
            <person name="DeCaprio D."/>
            <person name="Crawford M."/>
            <person name="Koehrsen M."/>
            <person name="Engels R."/>
            <person name="Montgomery P."/>
            <person name="Pearson M."/>
            <person name="Howarth C."/>
            <person name="Larson L."/>
            <person name="White J."/>
            <person name="O'Leary S."/>
            <person name="Kodira C."/>
            <person name="Zeng Q."/>
            <person name="Yandava C."/>
            <person name="Alvarado L."/>
            <person name="Kistler C."/>
            <person name="Shim W.-B."/>
            <person name="Kang S."/>
            <person name="Woloshuk C."/>
        </authorList>
    </citation>
    <scope>NUCLEOTIDE SEQUENCE</scope>
    <source>
        <strain evidence="2">4287</strain>
    </source>
</reference>
<dbReference type="AlphaFoldDB" id="A0A0J9W1M9"/>
<accession>A0A0J9W1M9</accession>
<feature type="compositionally biased region" description="Basic and acidic residues" evidence="1">
    <location>
        <begin position="50"/>
        <end position="63"/>
    </location>
</feature>
<feature type="region of interest" description="Disordered" evidence="1">
    <location>
        <begin position="44"/>
        <end position="63"/>
    </location>
</feature>
<dbReference type="EMBL" id="DS231721">
    <property type="protein sequence ID" value="KNB17034.1"/>
    <property type="molecule type" value="Genomic_DNA"/>
</dbReference>
<reference evidence="2" key="2">
    <citation type="journal article" date="2010" name="Nature">
        <title>Comparative genomics reveals mobile pathogenicity chromosomes in Fusarium.</title>
        <authorList>
            <person name="Ma L.J."/>
            <person name="van der Does H.C."/>
            <person name="Borkovich K.A."/>
            <person name="Coleman J.J."/>
            <person name="Daboussi M.J."/>
            <person name="Di Pietro A."/>
            <person name="Dufresne M."/>
            <person name="Freitag M."/>
            <person name="Grabherr M."/>
            <person name="Henrissat B."/>
            <person name="Houterman P.M."/>
            <person name="Kang S."/>
            <person name="Shim W.B."/>
            <person name="Woloshuk C."/>
            <person name="Xie X."/>
            <person name="Xu J.R."/>
            <person name="Antoniw J."/>
            <person name="Baker S.E."/>
            <person name="Bluhm B.H."/>
            <person name="Breakspear A."/>
            <person name="Brown D.W."/>
            <person name="Butchko R.A."/>
            <person name="Chapman S."/>
            <person name="Coulson R."/>
            <person name="Coutinho P.M."/>
            <person name="Danchin E.G."/>
            <person name="Diener A."/>
            <person name="Gale L.R."/>
            <person name="Gardiner D.M."/>
            <person name="Goff S."/>
            <person name="Hammond-Kosack K.E."/>
            <person name="Hilburn K."/>
            <person name="Hua-Van A."/>
            <person name="Jonkers W."/>
            <person name="Kazan K."/>
            <person name="Kodira C.D."/>
            <person name="Koehrsen M."/>
            <person name="Kumar L."/>
            <person name="Lee Y.H."/>
            <person name="Li L."/>
            <person name="Manners J.M."/>
            <person name="Miranda-Saavedra D."/>
            <person name="Mukherjee M."/>
            <person name="Park G."/>
            <person name="Park J."/>
            <person name="Park S.Y."/>
            <person name="Proctor R.H."/>
            <person name="Regev A."/>
            <person name="Ruiz-Roldan M.C."/>
            <person name="Sain D."/>
            <person name="Sakthikumar S."/>
            <person name="Sykes S."/>
            <person name="Schwartz D.C."/>
            <person name="Turgeon B.G."/>
            <person name="Wapinski I."/>
            <person name="Yoder O."/>
            <person name="Young S."/>
            <person name="Zeng Q."/>
            <person name="Zhou S."/>
            <person name="Galagan J."/>
            <person name="Cuomo C.A."/>
            <person name="Kistler H.C."/>
            <person name="Rep M."/>
        </authorList>
    </citation>
    <scope>NUCLEOTIDE SEQUENCE [LARGE SCALE GENOMIC DNA]</scope>
    <source>
        <strain evidence="2">4287</strain>
    </source>
</reference>
<dbReference type="Proteomes" id="UP000009097">
    <property type="component" value="Unassembled WGS sequence"/>
</dbReference>
<dbReference type="KEGG" id="fox:FOXG_21859"/>
<dbReference type="VEuPathDB" id="FungiDB:FOXG_21859"/>
<evidence type="ECO:0000256" key="1">
    <source>
        <dbReference type="SAM" id="MobiDB-lite"/>
    </source>
</evidence>
<dbReference type="OrthoDB" id="10271240at2759"/>
<gene>
    <name evidence="2" type="ORF">FOXG_21859</name>
</gene>
<sequence length="63" mass="6848">MASQLQFSLPRASKSYQCGFASTVSGVKREINCPAPGGYVDDSATSGLDKAWHDETHQEQRAM</sequence>
<evidence type="ECO:0000313" key="3">
    <source>
        <dbReference type="Proteomes" id="UP000009097"/>
    </source>
</evidence>
<dbReference type="GeneID" id="28962565"/>
<dbReference type="RefSeq" id="XP_018255079.1">
    <property type="nucleotide sequence ID" value="XM_018402230.1"/>
</dbReference>
<proteinExistence type="predicted"/>
<evidence type="ECO:0000313" key="2">
    <source>
        <dbReference type="EMBL" id="KNB17034.1"/>
    </source>
</evidence>
<organism evidence="2 3">
    <name type="scientific">Fusarium oxysporum f. sp. lycopersici (strain 4287 / CBS 123668 / FGSC 9935 / NRRL 34936)</name>
    <name type="common">Fusarium vascular wilt of tomato</name>
    <dbReference type="NCBI Taxonomy" id="426428"/>
    <lineage>
        <taxon>Eukaryota</taxon>
        <taxon>Fungi</taxon>
        <taxon>Dikarya</taxon>
        <taxon>Ascomycota</taxon>
        <taxon>Pezizomycotina</taxon>
        <taxon>Sordariomycetes</taxon>
        <taxon>Hypocreomycetidae</taxon>
        <taxon>Hypocreales</taxon>
        <taxon>Nectriaceae</taxon>
        <taxon>Fusarium</taxon>
        <taxon>Fusarium oxysporum species complex</taxon>
    </lineage>
</organism>
<protein>
    <submittedName>
        <fullName evidence="2">Uncharacterized protein</fullName>
    </submittedName>
</protein>
<name>A0A0J9W1M9_FUSO4</name>